<feature type="domain" description="Translocase of chloroplast 159/132 membrane anchor" evidence="1">
    <location>
        <begin position="213"/>
        <end position="305"/>
    </location>
</feature>
<evidence type="ECO:0000313" key="3">
    <source>
        <dbReference type="Proteomes" id="UP000467840"/>
    </source>
</evidence>
<dbReference type="Proteomes" id="UP000467840">
    <property type="component" value="Chromosome 6"/>
</dbReference>
<organism evidence="2 3">
    <name type="scientific">Hevea brasiliensis</name>
    <name type="common">Para rubber tree</name>
    <name type="synonym">Siphonia brasiliensis</name>
    <dbReference type="NCBI Taxonomy" id="3981"/>
    <lineage>
        <taxon>Eukaryota</taxon>
        <taxon>Viridiplantae</taxon>
        <taxon>Streptophyta</taxon>
        <taxon>Embryophyta</taxon>
        <taxon>Tracheophyta</taxon>
        <taxon>Spermatophyta</taxon>
        <taxon>Magnoliopsida</taxon>
        <taxon>eudicotyledons</taxon>
        <taxon>Gunneridae</taxon>
        <taxon>Pentapetalae</taxon>
        <taxon>rosids</taxon>
        <taxon>fabids</taxon>
        <taxon>Malpighiales</taxon>
        <taxon>Euphorbiaceae</taxon>
        <taxon>Crotonoideae</taxon>
        <taxon>Micrandreae</taxon>
        <taxon>Hevea</taxon>
    </lineage>
</organism>
<keyword evidence="3" id="KW-1185">Reference proteome</keyword>
<sequence length="305" mass="33660">MYIDFVEKDLTFLLSAAHMAEEKKLSEAETLVEDNNYDDQQQPPPEAVLLPDMAVPPTFDSDCPGHRYRCAATSDRWLVKLFLILKDGIMMKIILEEFRSLFGANLAEKAKGNQHGGNEEAGTSMATLGGRGILPVPRENITTVIPNTAAFSSNSVAFQGTAAPSSPYSVELQSLLDEYHGIFEDPKGCHLSEVTTIQFPWYLQHYLSISGLIDTILIGKRLKFVMNAGQMRGSGEVAYGGTFEATLRGQDYPVRNDIIRLSMTALYSKKEMVLGGGFHSDFRPIRGMRVAVNANLNSQKMGKLT</sequence>
<comment type="caution">
    <text evidence="2">The sequence shown here is derived from an EMBL/GenBank/DDBJ whole genome shotgun (WGS) entry which is preliminary data.</text>
</comment>
<dbReference type="AlphaFoldDB" id="A0A6A6MYC3"/>
<protein>
    <recommendedName>
        <fullName evidence="1">Translocase of chloroplast 159/132 membrane anchor domain-containing protein</fullName>
    </recommendedName>
</protein>
<proteinExistence type="predicted"/>
<evidence type="ECO:0000313" key="2">
    <source>
        <dbReference type="EMBL" id="KAF2318117.1"/>
    </source>
</evidence>
<feature type="domain" description="Translocase of chloroplast 159/132 membrane anchor" evidence="1">
    <location>
        <begin position="46"/>
        <end position="80"/>
    </location>
</feature>
<accession>A0A6A6MYC3</accession>
<name>A0A6A6MYC3_HEVBR</name>
<dbReference type="InterPro" id="IPR024283">
    <property type="entry name" value="TOC159_MAD"/>
</dbReference>
<dbReference type="Pfam" id="PF11886">
    <property type="entry name" value="TOC159_MAD"/>
    <property type="match status" value="2"/>
</dbReference>
<gene>
    <name evidence="2" type="ORF">GH714_041464</name>
</gene>
<dbReference type="EMBL" id="JAAGAX010000004">
    <property type="protein sequence ID" value="KAF2318117.1"/>
    <property type="molecule type" value="Genomic_DNA"/>
</dbReference>
<reference evidence="2 3" key="1">
    <citation type="journal article" date="2020" name="Mol. Plant">
        <title>The Chromosome-Based Rubber Tree Genome Provides New Insights into Spurge Genome Evolution and Rubber Biosynthesis.</title>
        <authorList>
            <person name="Liu J."/>
            <person name="Shi C."/>
            <person name="Shi C.C."/>
            <person name="Li W."/>
            <person name="Zhang Q.J."/>
            <person name="Zhang Y."/>
            <person name="Li K."/>
            <person name="Lu H.F."/>
            <person name="Shi C."/>
            <person name="Zhu S.T."/>
            <person name="Xiao Z.Y."/>
            <person name="Nan H."/>
            <person name="Yue Y."/>
            <person name="Zhu X.G."/>
            <person name="Wu Y."/>
            <person name="Hong X.N."/>
            <person name="Fan G.Y."/>
            <person name="Tong Y."/>
            <person name="Zhang D."/>
            <person name="Mao C.L."/>
            <person name="Liu Y.L."/>
            <person name="Hao S.J."/>
            <person name="Liu W.Q."/>
            <person name="Lv M.Q."/>
            <person name="Zhang H.B."/>
            <person name="Liu Y."/>
            <person name="Hu-Tang G.R."/>
            <person name="Wang J.P."/>
            <person name="Wang J.H."/>
            <person name="Sun Y.H."/>
            <person name="Ni S.B."/>
            <person name="Chen W.B."/>
            <person name="Zhang X.C."/>
            <person name="Jiao Y.N."/>
            <person name="Eichler E.E."/>
            <person name="Li G.H."/>
            <person name="Liu X."/>
            <person name="Gao L.Z."/>
        </authorList>
    </citation>
    <scope>NUCLEOTIDE SEQUENCE [LARGE SCALE GENOMIC DNA]</scope>
    <source>
        <strain evidence="3">cv. GT1</strain>
        <tissue evidence="2">Leaf</tissue>
    </source>
</reference>
<evidence type="ECO:0000259" key="1">
    <source>
        <dbReference type="Pfam" id="PF11886"/>
    </source>
</evidence>